<reference evidence="1 2" key="1">
    <citation type="journal article" date="2019" name="Int. J. Syst. Evol. Microbiol.">
        <title>The Global Catalogue of Microorganisms (GCM) 10K type strain sequencing project: providing services to taxonomists for standard genome sequencing and annotation.</title>
        <authorList>
            <consortium name="The Broad Institute Genomics Platform"/>
            <consortium name="The Broad Institute Genome Sequencing Center for Infectious Disease"/>
            <person name="Wu L."/>
            <person name="Ma J."/>
        </authorList>
    </citation>
    <scope>NUCLEOTIDE SEQUENCE [LARGE SCALE GENOMIC DNA]</scope>
    <source>
        <strain evidence="1 2">JCM 16259</strain>
    </source>
</reference>
<organism evidence="1 2">
    <name type="scientific">Terrabacter carboxydivorans</name>
    <dbReference type="NCBI Taxonomy" id="619730"/>
    <lineage>
        <taxon>Bacteria</taxon>
        <taxon>Bacillati</taxon>
        <taxon>Actinomycetota</taxon>
        <taxon>Actinomycetes</taxon>
        <taxon>Micrococcales</taxon>
        <taxon>Intrasporangiaceae</taxon>
        <taxon>Terrabacter</taxon>
    </lineage>
</organism>
<dbReference type="RefSeq" id="WP_344257354.1">
    <property type="nucleotide sequence ID" value="NZ_BAAARE010000036.1"/>
</dbReference>
<keyword evidence="2" id="KW-1185">Reference proteome</keyword>
<comment type="caution">
    <text evidence="1">The sequence shown here is derived from an EMBL/GenBank/DDBJ whole genome shotgun (WGS) entry which is preliminary data.</text>
</comment>
<dbReference type="EMBL" id="BAAARE010000036">
    <property type="protein sequence ID" value="GAA2501940.1"/>
    <property type="molecule type" value="Genomic_DNA"/>
</dbReference>
<sequence length="170" mass="18328">MTAAQADIEQVTVDLLPGDLARPDLELRAQPDVLIDSAETFVFVEAKRLRRSSFQADQLAKELLLAAEHGQGRNPVLLLVLSAPPPIRVQGHGTLTIEEAVLLGQQLISARRGRQVGVPNALDSVAWTTWGDIGRAVAAAAQDYNNPDESTHNAVTRIAMTVSEALRIHA</sequence>
<proteinExistence type="predicted"/>
<name>A0ABN3MKT8_9MICO</name>
<gene>
    <name evidence="1" type="ORF">GCM10009858_45110</name>
</gene>
<protein>
    <submittedName>
        <fullName evidence="1">Uncharacterized protein</fullName>
    </submittedName>
</protein>
<accession>A0ABN3MKT8</accession>
<evidence type="ECO:0000313" key="1">
    <source>
        <dbReference type="EMBL" id="GAA2501940.1"/>
    </source>
</evidence>
<evidence type="ECO:0000313" key="2">
    <source>
        <dbReference type="Proteomes" id="UP001500730"/>
    </source>
</evidence>
<dbReference type="Proteomes" id="UP001500730">
    <property type="component" value="Unassembled WGS sequence"/>
</dbReference>